<evidence type="ECO:0008006" key="3">
    <source>
        <dbReference type="Google" id="ProtNLM"/>
    </source>
</evidence>
<dbReference type="PANTHER" id="PTHR21310:SF37">
    <property type="entry name" value="AMINOGLYCOSIDE PHOSPHOTRANSFERASE DOMAIN-CONTAINING PROTEIN"/>
    <property type="match status" value="1"/>
</dbReference>
<protein>
    <recommendedName>
        <fullName evidence="3">Aminoglycoside phosphotransferase domain-containing protein</fullName>
    </recommendedName>
</protein>
<gene>
    <name evidence="1" type="ORF">QQX98_012115</name>
</gene>
<proteinExistence type="predicted"/>
<name>A0ABR1GJR8_9HYPO</name>
<sequence>MGHKLAEDRYPGTVDEKLSTEVATYAWMEDHCPEVPIPALLGFGFTDGRHFTHVQRRPFYVRWARALWRRMRKVLRLPVLSQYVPVSSDHALQTGYIVLDYIEPTVGEMLSTTWEIHRNDAERRQTLFRGLSRLMLTVARATLPRIGSWRFHNNGTITLSNRPLTCNLVILENNGAPRVIQPDDTYTCVEPYIWDLLALHNGHLYTQPNAAIDEADCHYQMAVQVLLKTLAHGYFDRGRRHGPFAMQFSDLHVSNIFVDSHWNITAVIDLEWICARPTDMIDVPHWITGLGIDQIGKKEHIDEYAKAREEFITILDEEERKTAMPKLPNSSLAAAMRRAGESKSLWFVYCLESVNAMYTLFDQHLRPRFISFDLTDKMNFFLSKFWCENADELVDTKLRQKHAYDIELRRMFETGVDAMPVVSVNDSMSSPTSTCAGNAPKKEENAALEGIEAERKKLCRENVRQLDSSVRDKLQRCTKILKPTPDVSDATKRRHKIVRNFTDDFLQSGNPVVHSFTMLIYLILIVKIRPMGTIVADMVLARVGDMLLLSTGMRKGFPAT</sequence>
<keyword evidence="2" id="KW-1185">Reference proteome</keyword>
<accession>A0ABR1GJR8</accession>
<organism evidence="1 2">
    <name type="scientific">Neonectria punicea</name>
    <dbReference type="NCBI Taxonomy" id="979145"/>
    <lineage>
        <taxon>Eukaryota</taxon>
        <taxon>Fungi</taxon>
        <taxon>Dikarya</taxon>
        <taxon>Ascomycota</taxon>
        <taxon>Pezizomycotina</taxon>
        <taxon>Sordariomycetes</taxon>
        <taxon>Hypocreomycetidae</taxon>
        <taxon>Hypocreales</taxon>
        <taxon>Nectriaceae</taxon>
        <taxon>Neonectria</taxon>
    </lineage>
</organism>
<evidence type="ECO:0000313" key="2">
    <source>
        <dbReference type="Proteomes" id="UP001498476"/>
    </source>
</evidence>
<dbReference type="PANTHER" id="PTHR21310">
    <property type="entry name" value="AMINOGLYCOSIDE PHOSPHOTRANSFERASE-RELATED-RELATED"/>
    <property type="match status" value="1"/>
</dbReference>
<evidence type="ECO:0000313" key="1">
    <source>
        <dbReference type="EMBL" id="KAK7398507.1"/>
    </source>
</evidence>
<dbReference type="EMBL" id="JAZAVJ010000331">
    <property type="protein sequence ID" value="KAK7398507.1"/>
    <property type="molecule type" value="Genomic_DNA"/>
</dbReference>
<reference evidence="1 2" key="1">
    <citation type="journal article" date="2025" name="Microbiol. Resour. Announc.">
        <title>Draft genome sequences for Neonectria magnoliae and Neonectria punicea, canker pathogens of Liriodendron tulipifera and Acer saccharum in West Virginia.</title>
        <authorList>
            <person name="Petronek H.M."/>
            <person name="Kasson M.T."/>
            <person name="Metheny A.M."/>
            <person name="Stauder C.M."/>
            <person name="Lovett B."/>
            <person name="Lynch S.C."/>
            <person name="Garnas J.R."/>
            <person name="Kasson L.R."/>
            <person name="Stajich J.E."/>
        </authorList>
    </citation>
    <scope>NUCLEOTIDE SEQUENCE [LARGE SCALE GENOMIC DNA]</scope>
    <source>
        <strain evidence="1 2">NRRL 64653</strain>
    </source>
</reference>
<dbReference type="InterPro" id="IPR051678">
    <property type="entry name" value="AGP_Transferase"/>
</dbReference>
<dbReference type="Proteomes" id="UP001498476">
    <property type="component" value="Unassembled WGS sequence"/>
</dbReference>
<comment type="caution">
    <text evidence="1">The sequence shown here is derived from an EMBL/GenBank/DDBJ whole genome shotgun (WGS) entry which is preliminary data.</text>
</comment>